<name>A0AAU8EJD8_9CAUD</name>
<organism evidence="1">
    <name type="scientific">Erwinia phage Harbringer</name>
    <dbReference type="NCBI Taxonomy" id="3158978"/>
    <lineage>
        <taxon>Viruses</taxon>
        <taxon>Duplodnaviria</taxon>
        <taxon>Heunggongvirae</taxon>
        <taxon>Uroviricota</taxon>
        <taxon>Caudoviricetes</taxon>
        <taxon>Andersonviridae</taxon>
        <taxon>Ounavirinae</taxon>
        <taxon>Kolesnikvirus</taxon>
    </lineage>
</organism>
<accession>A0AAU8EJD8</accession>
<dbReference type="EMBL" id="PP854833">
    <property type="protein sequence ID" value="XCG99311.1"/>
    <property type="molecule type" value="Genomic_DNA"/>
</dbReference>
<gene>
    <name evidence="1" type="ORF">Harbringer_086</name>
</gene>
<sequence>MIGLIIVLGAIGIFALRVIGECVGLIRPFEDVLAEREKLKSKRA</sequence>
<protein>
    <submittedName>
        <fullName evidence="1">Uncharacterized protein</fullName>
    </submittedName>
</protein>
<evidence type="ECO:0000313" key="1">
    <source>
        <dbReference type="EMBL" id="XCG99311.1"/>
    </source>
</evidence>
<proteinExistence type="predicted"/>
<reference evidence="1" key="1">
    <citation type="submission" date="2024-05" db="EMBL/GenBank/DDBJ databases">
        <authorList>
            <person name="Abreu G."/>
            <person name="Garcia E."/>
            <person name="Oliveira H."/>
        </authorList>
    </citation>
    <scope>NUCLEOTIDE SEQUENCE</scope>
</reference>